<dbReference type="EMBL" id="MU865557">
    <property type="protein sequence ID" value="KAK4221355.1"/>
    <property type="molecule type" value="Genomic_DNA"/>
</dbReference>
<evidence type="ECO:0000256" key="1">
    <source>
        <dbReference type="SAM" id="Phobius"/>
    </source>
</evidence>
<evidence type="ECO:0000313" key="3">
    <source>
        <dbReference type="Proteomes" id="UP001301958"/>
    </source>
</evidence>
<name>A0AAN6YMP2_9PEZI</name>
<feature type="transmembrane region" description="Helical" evidence="1">
    <location>
        <begin position="37"/>
        <end position="61"/>
    </location>
</feature>
<feature type="transmembrane region" description="Helical" evidence="1">
    <location>
        <begin position="117"/>
        <end position="140"/>
    </location>
</feature>
<accession>A0AAN6YMP2</accession>
<gene>
    <name evidence="2" type="ORF">QBC38DRAFT_461587</name>
</gene>
<dbReference type="Proteomes" id="UP001301958">
    <property type="component" value="Unassembled WGS sequence"/>
</dbReference>
<reference evidence="2" key="1">
    <citation type="journal article" date="2023" name="Mol. Phylogenet. Evol.">
        <title>Genome-scale phylogeny and comparative genomics of the fungal order Sordariales.</title>
        <authorList>
            <person name="Hensen N."/>
            <person name="Bonometti L."/>
            <person name="Westerberg I."/>
            <person name="Brannstrom I.O."/>
            <person name="Guillou S."/>
            <person name="Cros-Aarteil S."/>
            <person name="Calhoun S."/>
            <person name="Haridas S."/>
            <person name="Kuo A."/>
            <person name="Mondo S."/>
            <person name="Pangilinan J."/>
            <person name="Riley R."/>
            <person name="LaButti K."/>
            <person name="Andreopoulos B."/>
            <person name="Lipzen A."/>
            <person name="Chen C."/>
            <person name="Yan M."/>
            <person name="Daum C."/>
            <person name="Ng V."/>
            <person name="Clum A."/>
            <person name="Steindorff A."/>
            <person name="Ohm R.A."/>
            <person name="Martin F."/>
            <person name="Silar P."/>
            <person name="Natvig D.O."/>
            <person name="Lalanne C."/>
            <person name="Gautier V."/>
            <person name="Ament-Velasquez S.L."/>
            <person name="Kruys A."/>
            <person name="Hutchinson M.I."/>
            <person name="Powell A.J."/>
            <person name="Barry K."/>
            <person name="Miller A.N."/>
            <person name="Grigoriev I.V."/>
            <person name="Debuchy R."/>
            <person name="Gladieux P."/>
            <person name="Hiltunen Thoren M."/>
            <person name="Johannesson H."/>
        </authorList>
    </citation>
    <scope>NUCLEOTIDE SEQUENCE</scope>
    <source>
        <strain evidence="2">CBS 990.96</strain>
    </source>
</reference>
<keyword evidence="1" id="KW-1133">Transmembrane helix</keyword>
<organism evidence="2 3">
    <name type="scientific">Podospora fimiseda</name>
    <dbReference type="NCBI Taxonomy" id="252190"/>
    <lineage>
        <taxon>Eukaryota</taxon>
        <taxon>Fungi</taxon>
        <taxon>Dikarya</taxon>
        <taxon>Ascomycota</taxon>
        <taxon>Pezizomycotina</taxon>
        <taxon>Sordariomycetes</taxon>
        <taxon>Sordariomycetidae</taxon>
        <taxon>Sordariales</taxon>
        <taxon>Podosporaceae</taxon>
        <taxon>Podospora</taxon>
    </lineage>
</organism>
<dbReference type="AlphaFoldDB" id="A0AAN6YMP2"/>
<comment type="caution">
    <text evidence="2">The sequence shown here is derived from an EMBL/GenBank/DDBJ whole genome shotgun (WGS) entry which is preliminary data.</text>
</comment>
<keyword evidence="1" id="KW-0472">Membrane</keyword>
<keyword evidence="1" id="KW-0812">Transmembrane</keyword>
<reference evidence="2" key="2">
    <citation type="submission" date="2023-05" db="EMBL/GenBank/DDBJ databases">
        <authorList>
            <consortium name="Lawrence Berkeley National Laboratory"/>
            <person name="Steindorff A."/>
            <person name="Hensen N."/>
            <person name="Bonometti L."/>
            <person name="Westerberg I."/>
            <person name="Brannstrom I.O."/>
            <person name="Guillou S."/>
            <person name="Cros-Aarteil S."/>
            <person name="Calhoun S."/>
            <person name="Haridas S."/>
            <person name="Kuo A."/>
            <person name="Mondo S."/>
            <person name="Pangilinan J."/>
            <person name="Riley R."/>
            <person name="Labutti K."/>
            <person name="Andreopoulos B."/>
            <person name="Lipzen A."/>
            <person name="Chen C."/>
            <person name="Yanf M."/>
            <person name="Daum C."/>
            <person name="Ng V."/>
            <person name="Clum A."/>
            <person name="Ohm R."/>
            <person name="Martin F."/>
            <person name="Silar P."/>
            <person name="Natvig D."/>
            <person name="Lalanne C."/>
            <person name="Gautier V."/>
            <person name="Ament-Velasquez S.L."/>
            <person name="Kruys A."/>
            <person name="Hutchinson M.I."/>
            <person name="Powell A.J."/>
            <person name="Barry K."/>
            <person name="Miller A.N."/>
            <person name="Grigoriev I.V."/>
            <person name="Debuchy R."/>
            <person name="Gladieux P."/>
            <person name="Thoren M.H."/>
            <person name="Johannesson H."/>
        </authorList>
    </citation>
    <scope>NUCLEOTIDE SEQUENCE</scope>
    <source>
        <strain evidence="2">CBS 990.96</strain>
    </source>
</reference>
<sequence length="157" mass="17409">MEKEPRKGLESLLIKRGSGSRPGSISDDAAATLFRGIIFSILPSLIFGLFHNNFIAVDIYWRNMAPIYNMASPLPEKDQQRLSVAQKGTTAHCSMLLDFISTNLLSCIVLAGDTGEYWLILGLPLATFCNLAYIIIANLFSFEYIVIHGEDGTKDDY</sequence>
<evidence type="ECO:0000313" key="2">
    <source>
        <dbReference type="EMBL" id="KAK4221355.1"/>
    </source>
</evidence>
<protein>
    <submittedName>
        <fullName evidence="2">Uncharacterized protein</fullName>
    </submittedName>
</protein>
<proteinExistence type="predicted"/>
<keyword evidence="3" id="KW-1185">Reference proteome</keyword>